<evidence type="ECO:0000259" key="9">
    <source>
        <dbReference type="PROSITE" id="PS50122"/>
    </source>
</evidence>
<gene>
    <name evidence="5" type="primary">cheB</name>
    <name evidence="10" type="ORF">K0U00_07880</name>
</gene>
<dbReference type="Proteomes" id="UP001519887">
    <property type="component" value="Unassembled WGS sequence"/>
</dbReference>
<dbReference type="EMBL" id="JAHZIK010000136">
    <property type="protein sequence ID" value="MBW7453954.1"/>
    <property type="molecule type" value="Genomic_DNA"/>
</dbReference>
<evidence type="ECO:0000256" key="5">
    <source>
        <dbReference type="HAMAP-Rule" id="MF_00099"/>
    </source>
</evidence>
<dbReference type="InterPro" id="IPR001789">
    <property type="entry name" value="Sig_transdc_resp-reg_receiver"/>
</dbReference>
<protein>
    <recommendedName>
        <fullName evidence="5">Protein-glutamate methylesterase/protein-glutamine glutaminase</fullName>
        <ecNumber evidence="5">3.1.1.61</ecNumber>
        <ecNumber evidence="5">3.5.1.44</ecNumber>
    </recommendedName>
</protein>
<dbReference type="Pfam" id="PF00072">
    <property type="entry name" value="Response_reg"/>
    <property type="match status" value="1"/>
</dbReference>
<feature type="active site" evidence="5 6">
    <location>
        <position position="174"/>
    </location>
</feature>
<accession>A0ABS7BZ80</accession>
<dbReference type="PROSITE" id="PS50122">
    <property type="entry name" value="CHEB"/>
    <property type="match status" value="1"/>
</dbReference>
<keyword evidence="1 5" id="KW-0963">Cytoplasm</keyword>
<reference evidence="10 11" key="1">
    <citation type="submission" date="2021-07" db="EMBL/GenBank/DDBJ databases">
        <title>Paenibacillus radiodurans sp. nov., isolated from the southeastern edge of Tengger Desert.</title>
        <authorList>
            <person name="Zhang G."/>
        </authorList>
    </citation>
    <scope>NUCLEOTIDE SEQUENCE [LARGE SCALE GENOMIC DNA]</scope>
    <source>
        <strain evidence="10 11">CCM 7311</strain>
    </source>
</reference>
<proteinExistence type="inferred from homology"/>
<comment type="function">
    <text evidence="5">Involved in chemotaxis. Part of a chemotaxis signal transduction system that modulates chemotaxis in response to various stimuli. Catalyzes the demethylation of specific methylglutamate residues introduced into the chemoreceptors (methyl-accepting chemotaxis proteins or MCP) by CheR. Also mediates the irreversible deamidation of specific glutamine residues to glutamic acid.</text>
</comment>
<dbReference type="InterPro" id="IPR035909">
    <property type="entry name" value="CheB_C"/>
</dbReference>
<dbReference type="Gene3D" id="3.40.50.2300">
    <property type="match status" value="1"/>
</dbReference>
<dbReference type="InterPro" id="IPR000673">
    <property type="entry name" value="Sig_transdc_resp-reg_Me-estase"/>
</dbReference>
<dbReference type="PROSITE" id="PS50110">
    <property type="entry name" value="RESPONSE_REGULATORY"/>
    <property type="match status" value="1"/>
</dbReference>
<evidence type="ECO:0000256" key="7">
    <source>
        <dbReference type="PROSITE-ProRule" id="PRU00169"/>
    </source>
</evidence>
<feature type="domain" description="Response regulatory" evidence="8">
    <location>
        <begin position="10"/>
        <end position="127"/>
    </location>
</feature>
<dbReference type="NCBIfam" id="NF009206">
    <property type="entry name" value="PRK12555.1"/>
    <property type="match status" value="1"/>
</dbReference>
<dbReference type="Gene3D" id="3.40.50.180">
    <property type="entry name" value="Methylesterase CheB, C-terminal domain"/>
    <property type="match status" value="1"/>
</dbReference>
<evidence type="ECO:0000256" key="2">
    <source>
        <dbReference type="ARBA" id="ARBA00022500"/>
    </source>
</evidence>
<feature type="active site" evidence="5 6">
    <location>
        <position position="201"/>
    </location>
</feature>
<dbReference type="PIRSF" id="PIRSF000876">
    <property type="entry name" value="RR_chemtxs_CheB"/>
    <property type="match status" value="1"/>
</dbReference>
<evidence type="ECO:0000256" key="4">
    <source>
        <dbReference type="ARBA" id="ARBA00048267"/>
    </source>
</evidence>
<feature type="modified residue" description="4-aspartylphosphate" evidence="5 7">
    <location>
        <position position="61"/>
    </location>
</feature>
<dbReference type="SMART" id="SM00448">
    <property type="entry name" value="REC"/>
    <property type="match status" value="1"/>
</dbReference>
<dbReference type="CDD" id="cd16432">
    <property type="entry name" value="CheB_Rec"/>
    <property type="match status" value="1"/>
</dbReference>
<comment type="PTM">
    <text evidence="5">Phosphorylated by CheA. Phosphorylation of the N-terminal regulatory domain activates the methylesterase activity.</text>
</comment>
<keyword evidence="3 5" id="KW-0378">Hydrolase</keyword>
<comment type="caution">
    <text evidence="10">The sequence shown here is derived from an EMBL/GenBank/DDBJ whole genome shotgun (WGS) entry which is preliminary data.</text>
</comment>
<organism evidence="10 11">
    <name type="scientific">Paenibacillus sepulcri</name>
    <dbReference type="NCBI Taxonomy" id="359917"/>
    <lineage>
        <taxon>Bacteria</taxon>
        <taxon>Bacillati</taxon>
        <taxon>Bacillota</taxon>
        <taxon>Bacilli</taxon>
        <taxon>Bacillales</taxon>
        <taxon>Paenibacillaceae</taxon>
        <taxon>Paenibacillus</taxon>
    </lineage>
</organism>
<evidence type="ECO:0000256" key="3">
    <source>
        <dbReference type="ARBA" id="ARBA00022801"/>
    </source>
</evidence>
<dbReference type="CDD" id="cd17541">
    <property type="entry name" value="REC_CheB-like"/>
    <property type="match status" value="1"/>
</dbReference>
<dbReference type="PANTHER" id="PTHR42872:SF6">
    <property type="entry name" value="PROTEIN-GLUTAMATE METHYLESTERASE_PROTEIN-GLUTAMINE GLUTAMINASE"/>
    <property type="match status" value="1"/>
</dbReference>
<dbReference type="PANTHER" id="PTHR42872">
    <property type="entry name" value="PROTEIN-GLUTAMATE METHYLESTERASE/PROTEIN-GLUTAMINE GLUTAMINASE"/>
    <property type="match status" value="1"/>
</dbReference>
<comment type="domain">
    <text evidence="5">Contains a C-terminal catalytic domain, and an N-terminal region which modulates catalytic activity.</text>
</comment>
<evidence type="ECO:0000256" key="6">
    <source>
        <dbReference type="PROSITE-ProRule" id="PRU00050"/>
    </source>
</evidence>
<feature type="domain" description="CheB-type methylesterase" evidence="9">
    <location>
        <begin position="162"/>
        <end position="349"/>
    </location>
</feature>
<dbReference type="InterPro" id="IPR008248">
    <property type="entry name" value="CheB-like"/>
</dbReference>
<name>A0ABS7BZ80_9BACL</name>
<feature type="active site" evidence="5 6">
    <location>
        <position position="297"/>
    </location>
</feature>
<evidence type="ECO:0000313" key="11">
    <source>
        <dbReference type="Proteomes" id="UP001519887"/>
    </source>
</evidence>
<dbReference type="Pfam" id="PF01339">
    <property type="entry name" value="CheB_methylest"/>
    <property type="match status" value="1"/>
</dbReference>
<evidence type="ECO:0000256" key="1">
    <source>
        <dbReference type="ARBA" id="ARBA00022490"/>
    </source>
</evidence>
<comment type="similarity">
    <text evidence="5">Belongs to the CheB family.</text>
</comment>
<dbReference type="SUPFAM" id="SSF52738">
    <property type="entry name" value="Methylesterase CheB, C-terminal domain"/>
    <property type="match status" value="1"/>
</dbReference>
<evidence type="ECO:0000259" key="8">
    <source>
        <dbReference type="PROSITE" id="PS50110"/>
    </source>
</evidence>
<dbReference type="EC" id="3.5.1.44" evidence="5"/>
<sequence length="363" mass="38862">MDEVLALAIKVLVVDDSAFMRNMVSRYISEDNALEVIGTARNGLQAIELTKQLAPDVITLDIEMPVMNGLDALKRIMAEKPTPVLMLSSLTETGAAATIRALQYGAVDFIHKPSGALSFDLYKVKQDLSEKIKTAAQVSLRNLLKLKYSPLPKNQIPSSKRGLPPRHLIAIGASTGGPQALLTVLQGLSADFPHAIVIVQHMPSPFTASLAERLNHNCSLTVREAEHDARLEGGCVYIAPGDRHMNIAETGGVCRIKLHQRPSKGLHMPSVHELFTSVSALQGLKRHLVMLTGMGSDGAEALAEGKAAGAATTIAQSKESSVVFGMPRAAIETGAVDYIVDLEDIAAKLREVTGLPSLSLSRE</sequence>
<dbReference type="EC" id="3.1.1.61" evidence="5"/>
<dbReference type="HAMAP" id="MF_00099">
    <property type="entry name" value="CheB_chemtxs"/>
    <property type="match status" value="1"/>
</dbReference>
<keyword evidence="2 5" id="KW-0145">Chemotaxis</keyword>
<dbReference type="InterPro" id="IPR011006">
    <property type="entry name" value="CheY-like_superfamily"/>
</dbReference>
<keyword evidence="11" id="KW-1185">Reference proteome</keyword>
<dbReference type="SUPFAM" id="SSF52172">
    <property type="entry name" value="CheY-like"/>
    <property type="match status" value="1"/>
</dbReference>
<keyword evidence="5 7" id="KW-0597">Phosphoprotein</keyword>
<dbReference type="NCBIfam" id="NF001965">
    <property type="entry name" value="PRK00742.1"/>
    <property type="match status" value="1"/>
</dbReference>
<comment type="catalytic activity">
    <reaction evidence="4 5">
        <text>[protein]-L-glutamate 5-O-methyl ester + H2O = L-glutamyl-[protein] + methanol + H(+)</text>
        <dbReference type="Rhea" id="RHEA:23236"/>
        <dbReference type="Rhea" id="RHEA-COMP:10208"/>
        <dbReference type="Rhea" id="RHEA-COMP:10311"/>
        <dbReference type="ChEBI" id="CHEBI:15377"/>
        <dbReference type="ChEBI" id="CHEBI:15378"/>
        <dbReference type="ChEBI" id="CHEBI:17790"/>
        <dbReference type="ChEBI" id="CHEBI:29973"/>
        <dbReference type="ChEBI" id="CHEBI:82795"/>
        <dbReference type="EC" id="3.1.1.61"/>
    </reaction>
</comment>
<comment type="subcellular location">
    <subcellularLocation>
        <location evidence="5">Cytoplasm</location>
    </subcellularLocation>
</comment>
<evidence type="ECO:0000313" key="10">
    <source>
        <dbReference type="EMBL" id="MBW7453954.1"/>
    </source>
</evidence>
<comment type="catalytic activity">
    <reaction evidence="5">
        <text>L-glutaminyl-[protein] + H2O = L-glutamyl-[protein] + NH4(+)</text>
        <dbReference type="Rhea" id="RHEA:16441"/>
        <dbReference type="Rhea" id="RHEA-COMP:10207"/>
        <dbReference type="Rhea" id="RHEA-COMP:10208"/>
        <dbReference type="ChEBI" id="CHEBI:15377"/>
        <dbReference type="ChEBI" id="CHEBI:28938"/>
        <dbReference type="ChEBI" id="CHEBI:29973"/>
        <dbReference type="ChEBI" id="CHEBI:30011"/>
        <dbReference type="EC" id="3.5.1.44"/>
    </reaction>
</comment>